<dbReference type="GO" id="GO:0016757">
    <property type="term" value="F:glycosyltransferase activity"/>
    <property type="evidence" value="ECO:0007669"/>
    <property type="project" value="InterPro"/>
</dbReference>
<dbReference type="PANTHER" id="PTHR45947:SF3">
    <property type="entry name" value="SULFOQUINOVOSYL TRANSFERASE SQD2"/>
    <property type="match status" value="1"/>
</dbReference>
<dbReference type="SUPFAM" id="SSF53756">
    <property type="entry name" value="UDP-Glycosyltransferase/glycogen phosphorylase"/>
    <property type="match status" value="1"/>
</dbReference>
<evidence type="ECO:0000313" key="3">
    <source>
        <dbReference type="EMBL" id="PWJ77192.1"/>
    </source>
</evidence>
<dbReference type="EMBL" id="QGGY01000003">
    <property type="protein sequence ID" value="PWJ77192.1"/>
    <property type="molecule type" value="Genomic_DNA"/>
</dbReference>
<protein>
    <submittedName>
        <fullName evidence="3">Galacturonosyltransferase</fullName>
    </submittedName>
</protein>
<dbReference type="Pfam" id="PF13477">
    <property type="entry name" value="Glyco_trans_4_2"/>
    <property type="match status" value="1"/>
</dbReference>
<feature type="domain" description="Glycosyltransferase subfamily 4-like N-terminal" evidence="2">
    <location>
        <begin position="6"/>
        <end position="147"/>
    </location>
</feature>
<comment type="caution">
    <text evidence="3">The sequence shown here is derived from an EMBL/GenBank/DDBJ whole genome shotgun (WGS) entry which is preliminary data.</text>
</comment>
<dbReference type="CDD" id="cd03808">
    <property type="entry name" value="GT4_CapM-like"/>
    <property type="match status" value="1"/>
</dbReference>
<dbReference type="InterPro" id="IPR050194">
    <property type="entry name" value="Glycosyltransferase_grp1"/>
</dbReference>
<evidence type="ECO:0000259" key="1">
    <source>
        <dbReference type="Pfam" id="PF00534"/>
    </source>
</evidence>
<dbReference type="AlphaFoldDB" id="A0AB73T6G7"/>
<sequence>MSRVRKILIMANNDVGLYQFRSMLIKTLLEQGNEVYISDPDGECIPLLIKMGCKFINTSIDRRGINPKTDLKLFVHYMKILNQVKPDQVITYTIKPNIYGGLACRLKRVPYAVNITGLGTTFQNAGLLKKLVIFLYKLADRKVKVMFFENSANMEMFQVLKIISPEKCKLLSGAGVDLDHFRYMSYPVEETTHFLFIGRVMKEKGIDELFEAMERLRSDGENCVLDVLGDFEEHYESQIQKYTEAGWLNYYGYQQDIRSYIEKAHCFVLPSWHEGMANTNLENAACGRPVITSNIPGCKEAVLEGKSGLLCESQNTDSLYGVMKIFLTMPFKNRLAMGRAGRKHMEDMFDKRKVVLETIKGLE</sequence>
<dbReference type="InterPro" id="IPR028098">
    <property type="entry name" value="Glyco_trans_4-like_N"/>
</dbReference>
<accession>A0AB73T6G7</accession>
<proteinExistence type="predicted"/>
<dbReference type="RefSeq" id="WP_109625313.1">
    <property type="nucleotide sequence ID" value="NZ_JANKBI010000002.1"/>
</dbReference>
<name>A0AB73T6G7_9FIRM</name>
<organism evidence="3 4">
    <name type="scientific">Murimonas intestini</name>
    <dbReference type="NCBI Taxonomy" id="1337051"/>
    <lineage>
        <taxon>Bacteria</taxon>
        <taxon>Bacillati</taxon>
        <taxon>Bacillota</taxon>
        <taxon>Clostridia</taxon>
        <taxon>Lachnospirales</taxon>
        <taxon>Lachnospiraceae</taxon>
        <taxon>Murimonas</taxon>
    </lineage>
</organism>
<evidence type="ECO:0000259" key="2">
    <source>
        <dbReference type="Pfam" id="PF13477"/>
    </source>
</evidence>
<dbReference type="Pfam" id="PF00534">
    <property type="entry name" value="Glycos_transf_1"/>
    <property type="match status" value="1"/>
</dbReference>
<dbReference type="Gene3D" id="3.40.50.2000">
    <property type="entry name" value="Glycogen Phosphorylase B"/>
    <property type="match status" value="2"/>
</dbReference>
<dbReference type="InterPro" id="IPR001296">
    <property type="entry name" value="Glyco_trans_1"/>
</dbReference>
<dbReference type="Proteomes" id="UP000245412">
    <property type="component" value="Unassembled WGS sequence"/>
</dbReference>
<dbReference type="PANTHER" id="PTHR45947">
    <property type="entry name" value="SULFOQUINOVOSYL TRANSFERASE SQD2"/>
    <property type="match status" value="1"/>
</dbReference>
<feature type="domain" description="Glycosyl transferase family 1" evidence="1">
    <location>
        <begin position="189"/>
        <end position="344"/>
    </location>
</feature>
<keyword evidence="4" id="KW-1185">Reference proteome</keyword>
<reference evidence="3 4" key="1">
    <citation type="submission" date="2018-05" db="EMBL/GenBank/DDBJ databases">
        <authorList>
            <person name="Goeker M."/>
            <person name="Huntemann M."/>
            <person name="Clum A."/>
            <person name="Pillay M."/>
            <person name="Palaniappan K."/>
            <person name="Varghese N."/>
            <person name="Mikhailova N."/>
            <person name="Stamatis D."/>
            <person name="Reddy T."/>
            <person name="Daum C."/>
            <person name="Shapiro N."/>
            <person name="Ivanova N."/>
            <person name="Kyrpides N."/>
            <person name="Woyke T."/>
        </authorList>
    </citation>
    <scope>NUCLEOTIDE SEQUENCE [LARGE SCALE GENOMIC DNA]</scope>
    <source>
        <strain evidence="3 4">DSM 26524</strain>
    </source>
</reference>
<evidence type="ECO:0000313" key="4">
    <source>
        <dbReference type="Proteomes" id="UP000245412"/>
    </source>
</evidence>
<gene>
    <name evidence="3" type="ORF">C7383_10333</name>
</gene>